<protein>
    <submittedName>
        <fullName evidence="1">Uncharacterized protein</fullName>
    </submittedName>
</protein>
<evidence type="ECO:0000313" key="1">
    <source>
        <dbReference type="EMBL" id="JAG99362.1"/>
    </source>
</evidence>
<organism evidence="1">
    <name type="scientific">Anguilla anguilla</name>
    <name type="common">European freshwater eel</name>
    <name type="synonym">Muraena anguilla</name>
    <dbReference type="NCBI Taxonomy" id="7936"/>
    <lineage>
        <taxon>Eukaryota</taxon>
        <taxon>Metazoa</taxon>
        <taxon>Chordata</taxon>
        <taxon>Craniata</taxon>
        <taxon>Vertebrata</taxon>
        <taxon>Euteleostomi</taxon>
        <taxon>Actinopterygii</taxon>
        <taxon>Neopterygii</taxon>
        <taxon>Teleostei</taxon>
        <taxon>Anguilliformes</taxon>
        <taxon>Anguillidae</taxon>
        <taxon>Anguilla</taxon>
    </lineage>
</organism>
<reference evidence="1" key="2">
    <citation type="journal article" date="2015" name="Fish Shellfish Immunol.">
        <title>Early steps in the European eel (Anguilla anguilla)-Vibrio vulnificus interaction in the gills: Role of the RtxA13 toxin.</title>
        <authorList>
            <person name="Callol A."/>
            <person name="Pajuelo D."/>
            <person name="Ebbesson L."/>
            <person name="Teles M."/>
            <person name="MacKenzie S."/>
            <person name="Amaro C."/>
        </authorList>
    </citation>
    <scope>NUCLEOTIDE SEQUENCE</scope>
</reference>
<reference evidence="1" key="1">
    <citation type="submission" date="2014-11" db="EMBL/GenBank/DDBJ databases">
        <authorList>
            <person name="Amaro Gonzalez C."/>
        </authorList>
    </citation>
    <scope>NUCLEOTIDE SEQUENCE</scope>
</reference>
<accession>A0A0E9P632</accession>
<sequence length="26" mass="2932">MGRGLIHPKLIFTADTFKGLGHFKVF</sequence>
<name>A0A0E9P632_ANGAN</name>
<dbReference type="AlphaFoldDB" id="A0A0E9P632"/>
<proteinExistence type="predicted"/>
<dbReference type="EMBL" id="GBXM01109214">
    <property type="protein sequence ID" value="JAG99362.1"/>
    <property type="molecule type" value="Transcribed_RNA"/>
</dbReference>